<proteinExistence type="inferred from homology"/>
<comment type="similarity">
    <text evidence="2">Belongs to the glycosyltransferase 47 family.</text>
</comment>
<dbReference type="GO" id="GO:0016757">
    <property type="term" value="F:glycosyltransferase activity"/>
    <property type="evidence" value="ECO:0007669"/>
    <property type="project" value="InterPro"/>
</dbReference>
<accession>A0A8T0H0Y5</accession>
<comment type="subcellular location">
    <subcellularLocation>
        <location evidence="1">Golgi apparatus membrane</location>
        <topology evidence="1">Single-pass type II membrane protein</topology>
    </subcellularLocation>
</comment>
<gene>
    <name evidence="7" type="ORF">KC19_8G106500</name>
</gene>
<dbReference type="Pfam" id="PF03016">
    <property type="entry name" value="Exostosin_GT47"/>
    <property type="match status" value="1"/>
</dbReference>
<dbReference type="EMBL" id="CM026429">
    <property type="protein sequence ID" value="KAG0564385.1"/>
    <property type="molecule type" value="Genomic_DNA"/>
</dbReference>
<evidence type="ECO:0000313" key="7">
    <source>
        <dbReference type="EMBL" id="KAG0564385.1"/>
    </source>
</evidence>
<feature type="domain" description="Exostosin GT47" evidence="6">
    <location>
        <begin position="113"/>
        <end position="387"/>
    </location>
</feature>
<dbReference type="GO" id="GO:0000139">
    <property type="term" value="C:Golgi membrane"/>
    <property type="evidence" value="ECO:0007669"/>
    <property type="project" value="UniProtKB-SubCell"/>
</dbReference>
<protein>
    <recommendedName>
        <fullName evidence="6">Exostosin GT47 domain-containing protein</fullName>
    </recommendedName>
</protein>
<dbReference type="PANTHER" id="PTHR11062:SF401">
    <property type="entry name" value="EXOSTOSIN GT47 DOMAIN-CONTAINING PROTEIN"/>
    <property type="match status" value="1"/>
</dbReference>
<evidence type="ECO:0000256" key="2">
    <source>
        <dbReference type="ARBA" id="ARBA00010271"/>
    </source>
</evidence>
<keyword evidence="4" id="KW-0333">Golgi apparatus</keyword>
<keyword evidence="3" id="KW-0735">Signal-anchor</keyword>
<keyword evidence="8" id="KW-1185">Reference proteome</keyword>
<keyword evidence="5" id="KW-0472">Membrane</keyword>
<keyword evidence="5" id="KW-0812">Transmembrane</keyword>
<evidence type="ECO:0000256" key="5">
    <source>
        <dbReference type="SAM" id="Phobius"/>
    </source>
</evidence>
<keyword evidence="5" id="KW-1133">Transmembrane helix</keyword>
<name>A0A8T0H0Y5_CERPU</name>
<dbReference type="AlphaFoldDB" id="A0A8T0H0Y5"/>
<reference evidence="7" key="1">
    <citation type="submission" date="2020-06" db="EMBL/GenBank/DDBJ databases">
        <title>WGS assembly of Ceratodon purpureus strain R40.</title>
        <authorList>
            <person name="Carey S.B."/>
            <person name="Jenkins J."/>
            <person name="Shu S."/>
            <person name="Lovell J.T."/>
            <person name="Sreedasyam A."/>
            <person name="Maumus F."/>
            <person name="Tiley G.P."/>
            <person name="Fernandez-Pozo N."/>
            <person name="Barry K."/>
            <person name="Chen C."/>
            <person name="Wang M."/>
            <person name="Lipzen A."/>
            <person name="Daum C."/>
            <person name="Saski C.A."/>
            <person name="Payton A.C."/>
            <person name="Mcbreen J.C."/>
            <person name="Conrad R.E."/>
            <person name="Kollar L.M."/>
            <person name="Olsson S."/>
            <person name="Huttunen S."/>
            <person name="Landis J.B."/>
            <person name="Wickett N.J."/>
            <person name="Johnson M.G."/>
            <person name="Rensing S.A."/>
            <person name="Grimwood J."/>
            <person name="Schmutz J."/>
            <person name="Mcdaniel S.F."/>
        </authorList>
    </citation>
    <scope>NUCLEOTIDE SEQUENCE</scope>
    <source>
        <strain evidence="7">R40</strain>
    </source>
</reference>
<sequence>MGTSVRSSLVRYYSISALIVGFWLLASSFWLPGKITVGVIRHDAPTSIRAYAHGRMLKSLESEADEVDESLPEGFDALSPLDLVSDEELAVLQESLPKMYHSPEIFALSYDEMWNKMQVWVYPEQEGSQKYEHKYDGQEEELTEELSSTADLFFRILKRSEFVTESPSHAHLFLMPVSIDALWVDLGPTNVAEQLRRYLQKIRTDFPYWDSSLGADHLYLSCHAFEHNSKHRNILELGKNAIQAACSPLRHNQQFYPHKDMVFPEYKPVSEHEIHAALASRTERTTLAYFPAGSPEISDPDFDVEVDPSPHRSSVYSKLARSKFCVSIPPHESLSVVDALRFGCVPVLVSKTVFHDLPFQGFLNWREFAVVLGMEDLPKLKTILESVPAAKYRQMQYLGHQASKHLEWNNPPVAYDAFHMTLVDLWIRRHSIKYARRTFS</sequence>
<evidence type="ECO:0000259" key="6">
    <source>
        <dbReference type="Pfam" id="PF03016"/>
    </source>
</evidence>
<dbReference type="EMBL" id="CM026429">
    <property type="protein sequence ID" value="KAG0564386.1"/>
    <property type="molecule type" value="Genomic_DNA"/>
</dbReference>
<comment type="caution">
    <text evidence="7">The sequence shown here is derived from an EMBL/GenBank/DDBJ whole genome shotgun (WGS) entry which is preliminary data.</text>
</comment>
<dbReference type="InterPro" id="IPR040911">
    <property type="entry name" value="Exostosin_GT47"/>
</dbReference>
<dbReference type="Proteomes" id="UP000822688">
    <property type="component" value="Chromosome 8"/>
</dbReference>
<evidence type="ECO:0000256" key="1">
    <source>
        <dbReference type="ARBA" id="ARBA00004323"/>
    </source>
</evidence>
<dbReference type="PANTHER" id="PTHR11062">
    <property type="entry name" value="EXOSTOSIN HEPARAN SULFATE GLYCOSYLTRANSFERASE -RELATED"/>
    <property type="match status" value="1"/>
</dbReference>
<feature type="transmembrane region" description="Helical" evidence="5">
    <location>
        <begin position="12"/>
        <end position="31"/>
    </location>
</feature>
<organism evidence="7 8">
    <name type="scientific">Ceratodon purpureus</name>
    <name type="common">Fire moss</name>
    <name type="synonym">Dicranum purpureum</name>
    <dbReference type="NCBI Taxonomy" id="3225"/>
    <lineage>
        <taxon>Eukaryota</taxon>
        <taxon>Viridiplantae</taxon>
        <taxon>Streptophyta</taxon>
        <taxon>Embryophyta</taxon>
        <taxon>Bryophyta</taxon>
        <taxon>Bryophytina</taxon>
        <taxon>Bryopsida</taxon>
        <taxon>Dicranidae</taxon>
        <taxon>Pseudoditrichales</taxon>
        <taxon>Ditrichaceae</taxon>
        <taxon>Ceratodon</taxon>
    </lineage>
</organism>
<evidence type="ECO:0000313" key="8">
    <source>
        <dbReference type="Proteomes" id="UP000822688"/>
    </source>
</evidence>
<dbReference type="InterPro" id="IPR004263">
    <property type="entry name" value="Exostosin"/>
</dbReference>
<evidence type="ECO:0000256" key="4">
    <source>
        <dbReference type="ARBA" id="ARBA00023034"/>
    </source>
</evidence>
<evidence type="ECO:0000256" key="3">
    <source>
        <dbReference type="ARBA" id="ARBA00022968"/>
    </source>
</evidence>
<dbReference type="EMBL" id="CM026429">
    <property type="protein sequence ID" value="KAG0564383.1"/>
    <property type="molecule type" value="Genomic_DNA"/>
</dbReference>
<dbReference type="EMBL" id="CM026429">
    <property type="protein sequence ID" value="KAG0564384.1"/>
    <property type="molecule type" value="Genomic_DNA"/>
</dbReference>